<feature type="transmembrane region" description="Helical" evidence="6">
    <location>
        <begin position="707"/>
        <end position="724"/>
    </location>
</feature>
<keyword evidence="2" id="KW-0813">Transport</keyword>
<proteinExistence type="predicted"/>
<dbReference type="PANTHER" id="PTHR11814">
    <property type="entry name" value="SULFATE TRANSPORTER"/>
    <property type="match status" value="1"/>
</dbReference>
<sequence>MEGKFEGDMGPHHHHNPCVEIAMEVHKVETPPKRSWFQKLKNRLKETFFPDDPLRQFKGQSTKQKWLLGFQYIFPILQWGPHYNLNLLKSDVISGLTIASLAIPQGISYAKLANLPPIVGLYSSFVPPLVYAMLGSSRDLAVGPVSIASLLMGSMLRQEVSPTLEPLLFLQLAFTSTFFAGLFQASLGFLRLGFLIDFLSKATLIGFMAGAAIIVSLQQLKALLGITHFTKEMGLVPVMSSVFHNTKEWSWQTILMGFIFLVFLLVTRHISIKKPKLFWVSAGAPLLSVVISTIFVFVFKAQNQGISVIGKLEQGLNPPSWNMLHFHGHHIGLVLKTGLITGIISLTEGIAVGRTFAALKNYQVDGNKEMIAIGVMNVVGSTTSCYITTGAFSRSAVNHNAGAKTAVSNIIMAVTVMVTLLFLMPLFRYTPNLVLGAIIVTAVVGLVDIPAAYQIWKVDKFDFVVMLCAFFGVIFISVEEGLALAVGISIFKMVLQMTRPKTVVLGNIPGTDIFRNKHQYQDAVSIPGFLIISIQAPISFANSNYLNERILRWIQDYEEEETKSHSDLRFLILDLAAVSAIDANGVMFFQELRRVLEKKGVELVLVNPVGEVMEKLQKAEGTHDLLQPSNLYLTVGEAVSSRFSSMKVVLGFLIDFLSKATLIGFMAGAAIIVSLQQLKALLGITHFTKEMGLVPVMSSVFHNTKEWSWQTILMGFIFLVFLLVTRHISIKKPKLFWVSAGAPLLSVVISTIFVFVFKAQNQGISVIGKLEQGLNPPSWNMLHFHGHHIGLVLKTGLITGIISLTEGIAVGRTFAALKNYQVDGNKEMIAIGVMNVVGSTTSCYITTGAFSRSAVNHNAGAKTAVSNIIMAVTVMVTLLFLMPLFRYTPNLVLGAIIVTAVVGLVDIPAAYQIWKVDKFDFVVMLCAFFGVIFISVEEGLALAVGISIFKMVLQMTRPKTVVLGNIPGTDIFRNKHQYQDAVSIPGFLIISIQAPISFANSNYLNERILRWIQDYEEEETKSHSDLRFLILDLAAVSAIDANGVMFFQELRRVLEKKGVELVLVNPVGEVMEKLQKAEGTHDLLQPSNLYLTVGEAVSSRFSSMKVVSC</sequence>
<dbReference type="InterPro" id="IPR036513">
    <property type="entry name" value="STAS_dom_sf"/>
</dbReference>
<dbReference type="InterPro" id="IPR011547">
    <property type="entry name" value="SLC26A/SulP_dom"/>
</dbReference>
<dbReference type="NCBIfam" id="TIGR00815">
    <property type="entry name" value="sulP"/>
    <property type="match status" value="2"/>
</dbReference>
<feature type="transmembrane region" description="Helical" evidence="6">
    <location>
        <begin position="921"/>
        <end position="949"/>
    </location>
</feature>
<keyword evidence="5 6" id="KW-0472">Membrane</keyword>
<keyword evidence="4 6" id="KW-1133">Transmembrane helix</keyword>
<keyword evidence="3 6" id="KW-0812">Transmembrane</keyword>
<name>A0AAP0C6A6_9ASTR</name>
<protein>
    <recommendedName>
        <fullName evidence="7">STAS domain-containing protein</fullName>
    </recommendedName>
</protein>
<evidence type="ECO:0000256" key="4">
    <source>
        <dbReference type="ARBA" id="ARBA00022989"/>
    </source>
</evidence>
<feature type="transmembrane region" description="Helical" evidence="6">
    <location>
        <begin position="202"/>
        <end position="229"/>
    </location>
</feature>
<dbReference type="FunFam" id="3.30.750.24:FF:000002">
    <property type="entry name" value="Sulfate transporter 31"/>
    <property type="match status" value="2"/>
</dbReference>
<feature type="transmembrane region" description="Helical" evidence="6">
    <location>
        <begin position="370"/>
        <end position="393"/>
    </location>
</feature>
<dbReference type="CDD" id="cd07042">
    <property type="entry name" value="STAS_SulP_like_sulfate_transporter"/>
    <property type="match status" value="2"/>
</dbReference>
<evidence type="ECO:0000313" key="9">
    <source>
        <dbReference type="Proteomes" id="UP001408789"/>
    </source>
</evidence>
<evidence type="ECO:0000256" key="2">
    <source>
        <dbReference type="ARBA" id="ARBA00022448"/>
    </source>
</evidence>
<dbReference type="SUPFAM" id="SSF52091">
    <property type="entry name" value="SpoIIaa-like"/>
    <property type="match status" value="2"/>
</dbReference>
<dbReference type="Pfam" id="PF01740">
    <property type="entry name" value="STAS"/>
    <property type="match status" value="2"/>
</dbReference>
<feature type="transmembrane region" description="Helical" evidence="6">
    <location>
        <begin position="168"/>
        <end position="190"/>
    </location>
</feature>
<keyword evidence="9" id="KW-1185">Reference proteome</keyword>
<feature type="transmembrane region" description="Helical" evidence="6">
    <location>
        <begin position="249"/>
        <end position="266"/>
    </location>
</feature>
<gene>
    <name evidence="8" type="ORF">SSX86_027690</name>
</gene>
<evidence type="ECO:0000256" key="6">
    <source>
        <dbReference type="SAM" id="Phobius"/>
    </source>
</evidence>
<evidence type="ECO:0000313" key="8">
    <source>
        <dbReference type="EMBL" id="KAK9051064.1"/>
    </source>
</evidence>
<comment type="subcellular location">
    <subcellularLocation>
        <location evidence="1">Membrane</location>
        <topology evidence="1">Multi-pass membrane protein</topology>
    </subcellularLocation>
</comment>
<dbReference type="InterPro" id="IPR001902">
    <property type="entry name" value="SLC26A/SulP_fam"/>
</dbReference>
<dbReference type="GO" id="GO:0016020">
    <property type="term" value="C:membrane"/>
    <property type="evidence" value="ECO:0007669"/>
    <property type="project" value="UniProtKB-SubCell"/>
</dbReference>
<dbReference type="PROSITE" id="PS50801">
    <property type="entry name" value="STAS"/>
    <property type="match status" value="2"/>
</dbReference>
<dbReference type="EMBL" id="JBCNJP010000027">
    <property type="protein sequence ID" value="KAK9051064.1"/>
    <property type="molecule type" value="Genomic_DNA"/>
</dbReference>
<feature type="transmembrane region" description="Helical" evidence="6">
    <location>
        <begin position="648"/>
        <end position="673"/>
    </location>
</feature>
<feature type="transmembrane region" description="Helical" evidence="6">
    <location>
        <begin position="405"/>
        <end position="427"/>
    </location>
</feature>
<dbReference type="GO" id="GO:0008271">
    <property type="term" value="F:secondary active sulfate transmembrane transporter activity"/>
    <property type="evidence" value="ECO:0007669"/>
    <property type="project" value="InterPro"/>
</dbReference>
<feature type="domain" description="STAS" evidence="7">
    <location>
        <begin position="519"/>
        <end position="642"/>
    </location>
</feature>
<reference evidence="8 9" key="1">
    <citation type="submission" date="2024-04" db="EMBL/GenBank/DDBJ databases">
        <title>The reference genome of an endangered Asteraceae, Deinandra increscens subsp. villosa, native to the Central Coast of California.</title>
        <authorList>
            <person name="Guilliams M."/>
            <person name="Hasenstab-Lehman K."/>
            <person name="Meyer R."/>
            <person name="Mcevoy S."/>
        </authorList>
    </citation>
    <scope>NUCLEOTIDE SEQUENCE [LARGE SCALE GENOMIC DNA]</scope>
    <source>
        <tissue evidence="8">Leaf</tissue>
    </source>
</reference>
<evidence type="ECO:0000256" key="5">
    <source>
        <dbReference type="ARBA" id="ARBA00023136"/>
    </source>
</evidence>
<dbReference type="InterPro" id="IPR002645">
    <property type="entry name" value="STAS_dom"/>
</dbReference>
<dbReference type="Proteomes" id="UP001408789">
    <property type="component" value="Unassembled WGS sequence"/>
</dbReference>
<feature type="transmembrane region" description="Helical" evidence="6">
    <location>
        <begin position="891"/>
        <end position="914"/>
    </location>
</feature>
<feature type="transmembrane region" description="Helical" evidence="6">
    <location>
        <begin position="278"/>
        <end position="299"/>
    </location>
</feature>
<feature type="transmembrane region" description="Helical" evidence="6">
    <location>
        <begin position="463"/>
        <end position="491"/>
    </location>
</feature>
<feature type="transmembrane region" description="Helical" evidence="6">
    <location>
        <begin position="828"/>
        <end position="851"/>
    </location>
</feature>
<comment type="caution">
    <text evidence="8">The sequence shown here is derived from an EMBL/GenBank/DDBJ whole genome shotgun (WGS) entry which is preliminary data.</text>
</comment>
<organism evidence="8 9">
    <name type="scientific">Deinandra increscens subsp. villosa</name>
    <dbReference type="NCBI Taxonomy" id="3103831"/>
    <lineage>
        <taxon>Eukaryota</taxon>
        <taxon>Viridiplantae</taxon>
        <taxon>Streptophyta</taxon>
        <taxon>Embryophyta</taxon>
        <taxon>Tracheophyta</taxon>
        <taxon>Spermatophyta</taxon>
        <taxon>Magnoliopsida</taxon>
        <taxon>eudicotyledons</taxon>
        <taxon>Gunneridae</taxon>
        <taxon>Pentapetalae</taxon>
        <taxon>asterids</taxon>
        <taxon>campanulids</taxon>
        <taxon>Asterales</taxon>
        <taxon>Asteraceae</taxon>
        <taxon>Asteroideae</taxon>
        <taxon>Heliantheae alliance</taxon>
        <taxon>Madieae</taxon>
        <taxon>Madiinae</taxon>
        <taxon>Deinandra</taxon>
    </lineage>
</organism>
<feature type="domain" description="STAS" evidence="7">
    <location>
        <begin position="977"/>
        <end position="1100"/>
    </location>
</feature>
<feature type="transmembrane region" description="Helical" evidence="6">
    <location>
        <begin position="736"/>
        <end position="757"/>
    </location>
</feature>
<dbReference type="Pfam" id="PF00916">
    <property type="entry name" value="Sulfate_transp"/>
    <property type="match status" value="2"/>
</dbReference>
<evidence type="ECO:0000256" key="1">
    <source>
        <dbReference type="ARBA" id="ARBA00004141"/>
    </source>
</evidence>
<dbReference type="InterPro" id="IPR018045">
    <property type="entry name" value="S04_transporter_CS"/>
</dbReference>
<dbReference type="AlphaFoldDB" id="A0AAP0C6A6"/>
<feature type="transmembrane region" description="Helical" evidence="6">
    <location>
        <begin position="433"/>
        <end position="456"/>
    </location>
</feature>
<evidence type="ECO:0000259" key="7">
    <source>
        <dbReference type="PROSITE" id="PS50801"/>
    </source>
</evidence>
<dbReference type="Gene3D" id="3.30.750.24">
    <property type="entry name" value="STAS domain"/>
    <property type="match status" value="2"/>
</dbReference>
<feature type="transmembrane region" description="Helical" evidence="6">
    <location>
        <begin position="863"/>
        <end position="885"/>
    </location>
</feature>
<evidence type="ECO:0000256" key="3">
    <source>
        <dbReference type="ARBA" id="ARBA00022692"/>
    </source>
</evidence>
<dbReference type="PROSITE" id="PS01130">
    <property type="entry name" value="SLC26A"/>
    <property type="match status" value="1"/>
</dbReference>
<accession>A0AAP0C6A6</accession>